<dbReference type="PATRIC" id="fig|45065.4.peg.84"/>
<name>A0A0W0UA54_9GAMM</name>
<comment type="caution">
    <text evidence="1">The sequence shown here is derived from an EMBL/GenBank/DDBJ whole genome shotgun (WGS) entry which is preliminary data.</text>
</comment>
<evidence type="ECO:0000313" key="2">
    <source>
        <dbReference type="Proteomes" id="UP000054785"/>
    </source>
</evidence>
<proteinExistence type="predicted"/>
<dbReference type="AlphaFoldDB" id="A0A0W0UA54"/>
<gene>
    <name evidence="1" type="ORF">Lgee_0079</name>
</gene>
<evidence type="ECO:0000313" key="1">
    <source>
        <dbReference type="EMBL" id="KTD04682.1"/>
    </source>
</evidence>
<reference evidence="1 2" key="1">
    <citation type="submission" date="2015-11" db="EMBL/GenBank/DDBJ databases">
        <title>Genomic analysis of 38 Legionella species identifies large and diverse effector repertoires.</title>
        <authorList>
            <person name="Burstein D."/>
            <person name="Amaro F."/>
            <person name="Zusman T."/>
            <person name="Lifshitz Z."/>
            <person name="Cohen O."/>
            <person name="Gilbert J.A."/>
            <person name="Pupko T."/>
            <person name="Shuman H.A."/>
            <person name="Segal G."/>
        </authorList>
    </citation>
    <scope>NUCLEOTIDE SEQUENCE [LARGE SCALE GENOMIC DNA]</scope>
    <source>
        <strain evidence="1 2">ATCC 49504</strain>
    </source>
</reference>
<keyword evidence="2" id="KW-1185">Reference proteome</keyword>
<dbReference type="SUPFAM" id="SSF140860">
    <property type="entry name" value="Pseudo ankyrin repeat-like"/>
    <property type="match status" value="1"/>
</dbReference>
<dbReference type="Proteomes" id="UP000054785">
    <property type="component" value="Unassembled WGS sequence"/>
</dbReference>
<sequence>MTPPLSQTLLSLISEHLHRYTLVSLIFRLLCRYAGGIGHPGANAHKEEVALLLAEIARGVVETTPEVAETSGVLLETQPVDLAYVINRLREIRQMAPPDDLFHDIFLGLQRFVSSILVGAHPDLFPSVNIYHYYQKGIGGMLTGHPRDNTRAFLDALEFITMPDDRHAILLSMKEHPDKLYRLIVDFPMESIPLLIQEFKGTAYGILIRSAKNERALSALVTYLQALPPDVDKSPWLLANHDEDRGKYTLLSCVLERTESLPLLGNVLCYASELQDETRYRVLQAPITAQIGWTILRNDSKKQPMLQHYLHTVLAWPEVDKVSLLGPLVSKVANLYLNLEFGHTREAREAWSTSFMRMLVRSPHLSQCSEILTRRLKSSHTLSLLESITKVYPDLLKLLLDTAKNWPITTQAHLLWCACAQASTNRQSARHIVDFVLDAGESQSDLLAISGSDGWNLLHLAAMHYPLKARILLEAMQNKIPGECRRLLSATTHPAGYNPLMLSIVHNDASVPLFLRAIQELPCFRQINDILTQVGVDNSSPLKLSIDHGQAQTTGKMIRKMLPPQSKPSFFTPLCDDPPTSSKLQDGRLPAVSSSGNRV</sequence>
<dbReference type="EMBL" id="LNYC01000002">
    <property type="protein sequence ID" value="KTD04682.1"/>
    <property type="molecule type" value="Genomic_DNA"/>
</dbReference>
<accession>A0A0W0UA54</accession>
<protein>
    <submittedName>
        <fullName evidence="1">Uncharacterized protein</fullName>
    </submittedName>
</protein>
<organism evidence="1 2">
    <name type="scientific">Legionella geestiana</name>
    <dbReference type="NCBI Taxonomy" id="45065"/>
    <lineage>
        <taxon>Bacteria</taxon>
        <taxon>Pseudomonadati</taxon>
        <taxon>Pseudomonadota</taxon>
        <taxon>Gammaproteobacteria</taxon>
        <taxon>Legionellales</taxon>
        <taxon>Legionellaceae</taxon>
        <taxon>Legionella</taxon>
    </lineage>
</organism>
<dbReference type="RefSeq" id="WP_028386893.1">
    <property type="nucleotide sequence ID" value="NZ_CAAAHN010000034.1"/>
</dbReference>